<keyword evidence="1" id="KW-1133">Transmembrane helix</keyword>
<evidence type="ECO:0000313" key="3">
    <source>
        <dbReference type="Proteomes" id="UP000075398"/>
    </source>
</evidence>
<comment type="caution">
    <text evidence="2">The sequence shown here is derived from an EMBL/GenBank/DDBJ whole genome shotgun (WGS) entry which is preliminary data.</text>
</comment>
<dbReference type="AlphaFoldDB" id="A0A150J3Q9"/>
<feature type="transmembrane region" description="Helical" evidence="1">
    <location>
        <begin position="158"/>
        <end position="177"/>
    </location>
</feature>
<reference evidence="2 3" key="1">
    <citation type="journal article" date="2016" name="ISME J.">
        <title>Chasing the elusive Euryarchaeota class WSA2: genomes reveal a uniquely fastidious methyl-reducing methanogen.</title>
        <authorList>
            <person name="Nobu M.K."/>
            <person name="Narihiro T."/>
            <person name="Kuroda K."/>
            <person name="Mei R."/>
            <person name="Liu W.T."/>
        </authorList>
    </citation>
    <scope>NUCLEOTIDE SEQUENCE [LARGE SCALE GENOMIC DNA]</scope>
    <source>
        <strain evidence="2">U1lsi0528_Bin055</strain>
    </source>
</reference>
<feature type="transmembrane region" description="Helical" evidence="1">
    <location>
        <begin position="126"/>
        <end position="146"/>
    </location>
</feature>
<gene>
    <name evidence="2" type="ORF">AMQ22_01128</name>
</gene>
<dbReference type="Proteomes" id="UP000075398">
    <property type="component" value="Unassembled WGS sequence"/>
</dbReference>
<accession>A0A150J3Q9</accession>
<evidence type="ECO:0000256" key="1">
    <source>
        <dbReference type="SAM" id="Phobius"/>
    </source>
</evidence>
<name>A0A150J3Q9_9EURY</name>
<dbReference type="EMBL" id="LNGC01000043">
    <property type="protein sequence ID" value="KYC51863.1"/>
    <property type="molecule type" value="Genomic_DNA"/>
</dbReference>
<dbReference type="PATRIC" id="fig|1705409.3.peg.1166"/>
<evidence type="ECO:0000313" key="2">
    <source>
        <dbReference type="EMBL" id="KYC51863.1"/>
    </source>
</evidence>
<keyword evidence="1" id="KW-0472">Membrane</keyword>
<sequence>MKKIKNLFSSNKREFFPGKVYLIEGKSLEQVRSKVLEWLEKNEIDVIYNNDNLIEGYAKYEHSYGLVYDIWIYLKLLPEHDGTIVVFHHKIYKKSGQLIALREQKRIDLIRYLNGKEELNIDINSFYIKIAIYLPIGFFLSWLILVYITREILNLPEIFIGVCGVISLFTVVYLYYYNHKRKLSPAKLPNHYVKEYDKKIDFFISEQ</sequence>
<proteinExistence type="predicted"/>
<keyword evidence="1" id="KW-0812">Transmembrane</keyword>
<organism evidence="2 3">
    <name type="scientific">Candidatus Methanofastidiosum methylothiophilum</name>
    <dbReference type="NCBI Taxonomy" id="1705564"/>
    <lineage>
        <taxon>Archaea</taxon>
        <taxon>Methanobacteriati</taxon>
        <taxon>Methanobacteriota</taxon>
        <taxon>Stenosarchaea group</taxon>
        <taxon>Candidatus Methanofastidiosia</taxon>
        <taxon>Candidatus Methanofastidiosales</taxon>
        <taxon>Candidatus Methanofastidiosaceae</taxon>
        <taxon>Candidatus Methanofastidiosum</taxon>
    </lineage>
</organism>
<protein>
    <submittedName>
        <fullName evidence="2">Uncharacterized protein</fullName>
    </submittedName>
</protein>